<comment type="similarity">
    <text evidence="2">Belongs to the bacterial solute-binding protein 1 family.</text>
</comment>
<protein>
    <recommendedName>
        <fullName evidence="9">Extracellular solute-binding protein</fullName>
    </recommendedName>
</protein>
<evidence type="ECO:0000256" key="3">
    <source>
        <dbReference type="ARBA" id="ARBA00022448"/>
    </source>
</evidence>
<dbReference type="AlphaFoldDB" id="A0A916NP99"/>
<keyword evidence="5" id="KW-0574">Periplasm</keyword>
<comment type="subcellular location">
    <subcellularLocation>
        <location evidence="1">Cell envelope</location>
    </subcellularLocation>
</comment>
<dbReference type="PANTHER" id="PTHR43649:SF31">
    <property type="entry name" value="SN-GLYCEROL-3-PHOSPHATE-BINDING PERIPLASMIC PROTEIN UGPB"/>
    <property type="match status" value="1"/>
</dbReference>
<reference evidence="7" key="1">
    <citation type="submission" date="2021-06" db="EMBL/GenBank/DDBJ databases">
        <authorList>
            <person name="Criscuolo A."/>
        </authorList>
    </citation>
    <scope>NUCLEOTIDE SEQUENCE</scope>
    <source>
        <strain evidence="7">CIP111600</strain>
    </source>
</reference>
<dbReference type="RefSeq" id="WP_218091894.1">
    <property type="nucleotide sequence ID" value="NZ_CAJVAS010000007.1"/>
</dbReference>
<dbReference type="InterPro" id="IPR050490">
    <property type="entry name" value="Bact_solute-bd_prot1"/>
</dbReference>
<comment type="caution">
    <text evidence="7">The sequence shown here is derived from an EMBL/GenBank/DDBJ whole genome shotgun (WGS) entry which is preliminary data.</text>
</comment>
<evidence type="ECO:0000256" key="1">
    <source>
        <dbReference type="ARBA" id="ARBA00004196"/>
    </source>
</evidence>
<dbReference type="EMBL" id="CAJVAS010000007">
    <property type="protein sequence ID" value="CAG7618346.1"/>
    <property type="molecule type" value="Genomic_DNA"/>
</dbReference>
<feature type="signal peptide" evidence="6">
    <location>
        <begin position="1"/>
        <end position="21"/>
    </location>
</feature>
<dbReference type="InterPro" id="IPR006059">
    <property type="entry name" value="SBP"/>
</dbReference>
<evidence type="ECO:0000256" key="6">
    <source>
        <dbReference type="SAM" id="SignalP"/>
    </source>
</evidence>
<dbReference type="GO" id="GO:0055085">
    <property type="term" value="P:transmembrane transport"/>
    <property type="evidence" value="ECO:0007669"/>
    <property type="project" value="InterPro"/>
</dbReference>
<evidence type="ECO:0000313" key="8">
    <source>
        <dbReference type="Proteomes" id="UP000693672"/>
    </source>
</evidence>
<sequence length="441" mass="49377">MKKLSGKASLFILTAVALTLAGGCSKQENGTETKAGTADLRDQNIRLDIYSSSTYPKDRFDERYGKKFREKFPNWTINYIPKTKDVSMDTLIASGQKVDLVWDSIGLYPDTIMKYNLQFDMSDLIAKRKIDLNRFEPTMVDAMKKMSGGGMYGLPVNDSTLVLYYNKDIFNKFGVAYPKDGMTWDEVIPLASKMTRVEGGVPYLGFASSVTHMVRTNQLSLSAIDQATGRSAMNNDGWKKFFQTIFVDPAQSTAYKDWYKANPANATPGTTSYIKDQQVAMFAYLLGFDNADINRMNWDIVSMPTFKDKPGIGVQTYPTYWGVTSTSANKEAAMQVIEYLVSDEFQLYASKLGQLTVLKNESVRSAIGQDLTDPGAKGKNVKAIYYNKPAPIPYVSAYSQEVSNILTRRVSDVVLEKTDLNSYLRESDELGNKKIDELSKK</sequence>
<organism evidence="7 8">
    <name type="scientific">Paenibacillus solanacearum</name>
    <dbReference type="NCBI Taxonomy" id="2048548"/>
    <lineage>
        <taxon>Bacteria</taxon>
        <taxon>Bacillati</taxon>
        <taxon>Bacillota</taxon>
        <taxon>Bacilli</taxon>
        <taxon>Bacillales</taxon>
        <taxon>Paenibacillaceae</taxon>
        <taxon>Paenibacillus</taxon>
    </lineage>
</organism>
<evidence type="ECO:0000313" key="7">
    <source>
        <dbReference type="EMBL" id="CAG7618346.1"/>
    </source>
</evidence>
<keyword evidence="8" id="KW-1185">Reference proteome</keyword>
<evidence type="ECO:0008006" key="9">
    <source>
        <dbReference type="Google" id="ProtNLM"/>
    </source>
</evidence>
<accession>A0A916NP99</accession>
<keyword evidence="4 6" id="KW-0732">Signal</keyword>
<dbReference type="Proteomes" id="UP000693672">
    <property type="component" value="Unassembled WGS sequence"/>
</dbReference>
<dbReference type="PROSITE" id="PS01037">
    <property type="entry name" value="SBP_BACTERIAL_1"/>
    <property type="match status" value="1"/>
</dbReference>
<dbReference type="PANTHER" id="PTHR43649">
    <property type="entry name" value="ARABINOSE-BINDING PROTEIN-RELATED"/>
    <property type="match status" value="1"/>
</dbReference>
<evidence type="ECO:0000256" key="4">
    <source>
        <dbReference type="ARBA" id="ARBA00022729"/>
    </source>
</evidence>
<evidence type="ECO:0000256" key="5">
    <source>
        <dbReference type="ARBA" id="ARBA00022764"/>
    </source>
</evidence>
<feature type="chain" id="PRO_5039591088" description="Extracellular solute-binding protein" evidence="6">
    <location>
        <begin position="22"/>
        <end position="441"/>
    </location>
</feature>
<keyword evidence="3" id="KW-0813">Transport</keyword>
<dbReference type="InterPro" id="IPR006061">
    <property type="entry name" value="SBP_1_CS"/>
</dbReference>
<proteinExistence type="inferred from homology"/>
<dbReference type="PROSITE" id="PS51257">
    <property type="entry name" value="PROKAR_LIPOPROTEIN"/>
    <property type="match status" value="1"/>
</dbReference>
<evidence type="ECO:0000256" key="2">
    <source>
        <dbReference type="ARBA" id="ARBA00008520"/>
    </source>
</evidence>
<dbReference type="GO" id="GO:0030313">
    <property type="term" value="C:cell envelope"/>
    <property type="evidence" value="ECO:0007669"/>
    <property type="project" value="UniProtKB-SubCell"/>
</dbReference>
<dbReference type="Pfam" id="PF01547">
    <property type="entry name" value="SBP_bac_1"/>
    <property type="match status" value="1"/>
</dbReference>
<name>A0A916NP99_9BACL</name>
<gene>
    <name evidence="7" type="ORF">PAESOLCIP111_02106</name>
</gene>